<dbReference type="EMBL" id="OX465083">
    <property type="protein sequence ID" value="CAI9295127.1"/>
    <property type="molecule type" value="Genomic_DNA"/>
</dbReference>
<gene>
    <name evidence="2" type="ORF">LSALG_LOCUS34082</name>
</gene>
<sequence length="447" mass="48917">MGAPAGRVTALVRKRRSMRVVPSSDEEIESDDVGLFPHKVHTNVSMHMLLGNIRDVLGNKFSASVQKTKVVIPDSTTSPPLSFVTASPIDLSSDSSFGSALGSPRGSIQSTKPLAEGRIGTAPSSSCSKAYAPGWAITGHSLLSNDINTQEWSVYAHFPATMRFLVGKSRFQVVGDLCYATAQASSLMVAAIERRKVVCVIDKVIESTKFTKGVQDVCEACEALGIEKGSQLSECSMYSSKSKVLGPGQVASRANQLNISLTSFVKTDFAGLFHLGEFDYDGFRQFCGKRSPGDKNNKRFNDGNHSHRDRSISHDPCSERFVPNHVAALTGYFHSIACAAHAMGVDDSLQTYHHELSEVYECCMEYKRNGKDARLTRSVSPELVECRDLELVVPGTYCAGSSTTETKDSETFAIRDIGQTLSYKFKRKMAQAMNILWELPFRPPKIL</sequence>
<feature type="region of interest" description="Disordered" evidence="1">
    <location>
        <begin position="95"/>
        <end position="121"/>
    </location>
</feature>
<keyword evidence="3" id="KW-1185">Reference proteome</keyword>
<protein>
    <submittedName>
        <fullName evidence="2">Uncharacterized protein</fullName>
    </submittedName>
</protein>
<dbReference type="AlphaFoldDB" id="A0AA35ZNR1"/>
<evidence type="ECO:0000313" key="2">
    <source>
        <dbReference type="EMBL" id="CAI9295127.1"/>
    </source>
</evidence>
<organism evidence="2 3">
    <name type="scientific">Lactuca saligna</name>
    <name type="common">Willowleaf lettuce</name>
    <dbReference type="NCBI Taxonomy" id="75948"/>
    <lineage>
        <taxon>Eukaryota</taxon>
        <taxon>Viridiplantae</taxon>
        <taxon>Streptophyta</taxon>
        <taxon>Embryophyta</taxon>
        <taxon>Tracheophyta</taxon>
        <taxon>Spermatophyta</taxon>
        <taxon>Magnoliopsida</taxon>
        <taxon>eudicotyledons</taxon>
        <taxon>Gunneridae</taxon>
        <taxon>Pentapetalae</taxon>
        <taxon>asterids</taxon>
        <taxon>campanulids</taxon>
        <taxon>Asterales</taxon>
        <taxon>Asteraceae</taxon>
        <taxon>Cichorioideae</taxon>
        <taxon>Cichorieae</taxon>
        <taxon>Lactucinae</taxon>
        <taxon>Lactuca</taxon>
    </lineage>
</organism>
<evidence type="ECO:0000313" key="3">
    <source>
        <dbReference type="Proteomes" id="UP001177003"/>
    </source>
</evidence>
<dbReference type="Proteomes" id="UP001177003">
    <property type="component" value="Chromosome 7"/>
</dbReference>
<reference evidence="2" key="1">
    <citation type="submission" date="2023-04" db="EMBL/GenBank/DDBJ databases">
        <authorList>
            <person name="Vijverberg K."/>
            <person name="Xiong W."/>
            <person name="Schranz E."/>
        </authorList>
    </citation>
    <scope>NUCLEOTIDE SEQUENCE</scope>
</reference>
<accession>A0AA35ZNR1</accession>
<evidence type="ECO:0000256" key="1">
    <source>
        <dbReference type="SAM" id="MobiDB-lite"/>
    </source>
</evidence>
<feature type="region of interest" description="Disordered" evidence="1">
    <location>
        <begin position="294"/>
        <end position="314"/>
    </location>
</feature>
<name>A0AA35ZNR1_LACSI</name>
<proteinExistence type="predicted"/>
<feature type="compositionally biased region" description="Low complexity" evidence="1">
    <location>
        <begin position="95"/>
        <end position="104"/>
    </location>
</feature>